<feature type="domain" description="Histidine kinase" evidence="10">
    <location>
        <begin position="298"/>
        <end position="509"/>
    </location>
</feature>
<organism evidence="13 14">
    <name type="scientific">Methylotenera oryzisoli</name>
    <dbReference type="NCBI Taxonomy" id="2080758"/>
    <lineage>
        <taxon>Bacteria</taxon>
        <taxon>Pseudomonadati</taxon>
        <taxon>Pseudomonadota</taxon>
        <taxon>Betaproteobacteria</taxon>
        <taxon>Nitrosomonadales</taxon>
        <taxon>Methylophilaceae</taxon>
        <taxon>Methylotenera</taxon>
    </lineage>
</organism>
<dbReference type="Pfam" id="PF02518">
    <property type="entry name" value="HATPase_c"/>
    <property type="match status" value="1"/>
</dbReference>
<dbReference type="OrthoDB" id="8552871at2"/>
<evidence type="ECO:0000256" key="3">
    <source>
        <dbReference type="ARBA" id="ARBA00012438"/>
    </source>
</evidence>
<proteinExistence type="predicted"/>
<dbReference type="InterPro" id="IPR003594">
    <property type="entry name" value="HATPase_dom"/>
</dbReference>
<feature type="domain" description="Response regulatory" evidence="11">
    <location>
        <begin position="534"/>
        <end position="651"/>
    </location>
</feature>
<dbReference type="Gene3D" id="1.10.287.130">
    <property type="match status" value="1"/>
</dbReference>
<comment type="caution">
    <text evidence="13">The sequence shown here is derived from an EMBL/GenBank/DDBJ whole genome shotgun (WGS) entry which is preliminary data.</text>
</comment>
<dbReference type="AlphaFoldDB" id="A0A4Y9VPZ2"/>
<protein>
    <recommendedName>
        <fullName evidence="3">histidine kinase</fullName>
        <ecNumber evidence="3">2.7.13.3</ecNumber>
    </recommendedName>
</protein>
<comment type="subcellular location">
    <subcellularLocation>
        <location evidence="2">Membrane</location>
    </subcellularLocation>
</comment>
<dbReference type="SMART" id="SM00388">
    <property type="entry name" value="HisKA"/>
    <property type="match status" value="1"/>
</dbReference>
<comment type="catalytic activity">
    <reaction evidence="1">
        <text>ATP + protein L-histidine = ADP + protein N-phospho-L-histidine.</text>
        <dbReference type="EC" id="2.7.13.3"/>
    </reaction>
</comment>
<dbReference type="Pfam" id="PF00072">
    <property type="entry name" value="Response_reg"/>
    <property type="match status" value="1"/>
</dbReference>
<evidence type="ECO:0000256" key="2">
    <source>
        <dbReference type="ARBA" id="ARBA00004370"/>
    </source>
</evidence>
<keyword evidence="9" id="KW-0812">Transmembrane</keyword>
<evidence type="ECO:0000256" key="1">
    <source>
        <dbReference type="ARBA" id="ARBA00000085"/>
    </source>
</evidence>
<dbReference type="CDD" id="cd00082">
    <property type="entry name" value="HisKA"/>
    <property type="match status" value="1"/>
</dbReference>
<dbReference type="InterPro" id="IPR004358">
    <property type="entry name" value="Sig_transdc_His_kin-like_C"/>
</dbReference>
<feature type="modified residue" description="4-aspartylphosphate" evidence="7">
    <location>
        <position position="584"/>
    </location>
</feature>
<dbReference type="PRINTS" id="PR00344">
    <property type="entry name" value="BCTRLSENSOR"/>
</dbReference>
<dbReference type="Gene3D" id="3.30.565.10">
    <property type="entry name" value="Histidine kinase-like ATPase, C-terminal domain"/>
    <property type="match status" value="1"/>
</dbReference>
<dbReference type="RefSeq" id="WP_135278377.1">
    <property type="nucleotide sequence ID" value="NZ_PQVH01000012.1"/>
</dbReference>
<evidence type="ECO:0000256" key="8">
    <source>
        <dbReference type="SAM" id="Coils"/>
    </source>
</evidence>
<keyword evidence="9" id="KW-1133">Transmembrane helix</keyword>
<dbReference type="CDD" id="cd00075">
    <property type="entry name" value="HATPase"/>
    <property type="match status" value="1"/>
</dbReference>
<dbReference type="GO" id="GO:0016020">
    <property type="term" value="C:membrane"/>
    <property type="evidence" value="ECO:0007669"/>
    <property type="project" value="UniProtKB-SubCell"/>
</dbReference>
<dbReference type="SMART" id="SM00387">
    <property type="entry name" value="HATPase_c"/>
    <property type="match status" value="1"/>
</dbReference>
<dbReference type="PROSITE" id="PS50110">
    <property type="entry name" value="RESPONSE_REGULATORY"/>
    <property type="match status" value="1"/>
</dbReference>
<evidence type="ECO:0000256" key="5">
    <source>
        <dbReference type="ARBA" id="ARBA00022679"/>
    </source>
</evidence>
<name>A0A4Y9VPZ2_9PROT</name>
<dbReference type="InterPro" id="IPR003661">
    <property type="entry name" value="HisK_dim/P_dom"/>
</dbReference>
<dbReference type="CDD" id="cd00156">
    <property type="entry name" value="REC"/>
    <property type="match status" value="1"/>
</dbReference>
<feature type="coiled-coil region" evidence="8">
    <location>
        <begin position="106"/>
        <end position="133"/>
    </location>
</feature>
<dbReference type="PROSITE" id="PS50109">
    <property type="entry name" value="HIS_KIN"/>
    <property type="match status" value="1"/>
</dbReference>
<dbReference type="InterPro" id="IPR036890">
    <property type="entry name" value="HATPase_C_sf"/>
</dbReference>
<dbReference type="PROSITE" id="PS50885">
    <property type="entry name" value="HAMP"/>
    <property type="match status" value="1"/>
</dbReference>
<dbReference type="InterPro" id="IPR036097">
    <property type="entry name" value="HisK_dim/P_sf"/>
</dbReference>
<dbReference type="InterPro" id="IPR001789">
    <property type="entry name" value="Sig_transdc_resp-reg_receiver"/>
</dbReference>
<evidence type="ECO:0000256" key="4">
    <source>
        <dbReference type="ARBA" id="ARBA00022553"/>
    </source>
</evidence>
<evidence type="ECO:0000256" key="9">
    <source>
        <dbReference type="SAM" id="Phobius"/>
    </source>
</evidence>
<dbReference type="Proteomes" id="UP000297706">
    <property type="component" value="Unassembled WGS sequence"/>
</dbReference>
<evidence type="ECO:0000259" key="11">
    <source>
        <dbReference type="PROSITE" id="PS50110"/>
    </source>
</evidence>
<dbReference type="InterPro" id="IPR005467">
    <property type="entry name" value="His_kinase_dom"/>
</dbReference>
<dbReference type="GO" id="GO:0000155">
    <property type="term" value="F:phosphorelay sensor kinase activity"/>
    <property type="evidence" value="ECO:0007669"/>
    <property type="project" value="InterPro"/>
</dbReference>
<dbReference type="SMART" id="SM00448">
    <property type="entry name" value="REC"/>
    <property type="match status" value="1"/>
</dbReference>
<dbReference type="PANTHER" id="PTHR43547:SF2">
    <property type="entry name" value="HYBRID SIGNAL TRANSDUCTION HISTIDINE KINASE C"/>
    <property type="match status" value="1"/>
</dbReference>
<keyword evidence="5" id="KW-0808">Transferase</keyword>
<dbReference type="EC" id="2.7.13.3" evidence="3"/>
<evidence type="ECO:0000259" key="12">
    <source>
        <dbReference type="PROSITE" id="PS50885"/>
    </source>
</evidence>
<evidence type="ECO:0000313" key="14">
    <source>
        <dbReference type="Proteomes" id="UP000297706"/>
    </source>
</evidence>
<dbReference type="SUPFAM" id="SSF55874">
    <property type="entry name" value="ATPase domain of HSP90 chaperone/DNA topoisomerase II/histidine kinase"/>
    <property type="match status" value="1"/>
</dbReference>
<dbReference type="PANTHER" id="PTHR43547">
    <property type="entry name" value="TWO-COMPONENT HISTIDINE KINASE"/>
    <property type="match status" value="1"/>
</dbReference>
<dbReference type="EMBL" id="PQVH01000012">
    <property type="protein sequence ID" value="TFW70691.1"/>
    <property type="molecule type" value="Genomic_DNA"/>
</dbReference>
<dbReference type="InterPro" id="IPR007891">
    <property type="entry name" value="CHASE3"/>
</dbReference>
<dbReference type="SUPFAM" id="SSF47384">
    <property type="entry name" value="Homodimeric domain of signal transducing histidine kinase"/>
    <property type="match status" value="1"/>
</dbReference>
<feature type="transmembrane region" description="Helical" evidence="9">
    <location>
        <begin position="202"/>
        <end position="223"/>
    </location>
</feature>
<evidence type="ECO:0000256" key="6">
    <source>
        <dbReference type="ARBA" id="ARBA00022777"/>
    </source>
</evidence>
<dbReference type="InterPro" id="IPR003660">
    <property type="entry name" value="HAMP_dom"/>
</dbReference>
<keyword evidence="6 13" id="KW-0418">Kinase</keyword>
<dbReference type="Pfam" id="PF00512">
    <property type="entry name" value="HisKA"/>
    <property type="match status" value="1"/>
</dbReference>
<dbReference type="InterPro" id="IPR011006">
    <property type="entry name" value="CheY-like_superfamily"/>
</dbReference>
<dbReference type="Gene3D" id="3.40.50.2300">
    <property type="match status" value="1"/>
</dbReference>
<keyword evidence="8" id="KW-0175">Coiled coil</keyword>
<dbReference type="Pfam" id="PF05227">
    <property type="entry name" value="CHASE3"/>
    <property type="match status" value="1"/>
</dbReference>
<keyword evidence="14" id="KW-1185">Reference proteome</keyword>
<reference evidence="13 14" key="1">
    <citation type="submission" date="2018-02" db="EMBL/GenBank/DDBJ databases">
        <title>A novel lanthanide dependent methylotroph, Methylotenera sp. La3113.</title>
        <authorList>
            <person name="Lv H."/>
            <person name="Tani A."/>
        </authorList>
    </citation>
    <scope>NUCLEOTIDE SEQUENCE [LARGE SCALE GENOMIC DNA]</scope>
    <source>
        <strain evidence="13 14">La3113</strain>
    </source>
</reference>
<evidence type="ECO:0000256" key="7">
    <source>
        <dbReference type="PROSITE-ProRule" id="PRU00169"/>
    </source>
</evidence>
<keyword evidence="9" id="KW-0472">Membrane</keyword>
<evidence type="ECO:0000259" key="10">
    <source>
        <dbReference type="PROSITE" id="PS50109"/>
    </source>
</evidence>
<feature type="domain" description="HAMP" evidence="12">
    <location>
        <begin position="225"/>
        <end position="276"/>
    </location>
</feature>
<feature type="transmembrane region" description="Helical" evidence="9">
    <location>
        <begin position="33"/>
        <end position="52"/>
    </location>
</feature>
<gene>
    <name evidence="13" type="ORF">C3Y98_09630</name>
</gene>
<dbReference type="SUPFAM" id="SSF52172">
    <property type="entry name" value="CheY-like"/>
    <property type="match status" value="1"/>
</dbReference>
<sequence length="657" mass="72878">MMNIQIKLNAYIQQLRAPSSIWQDLPLRIKGPIVIALPLTILLLSLLSLYLHEKQAAILENKLRVALQNQRDIQAVHTQLVEASTGVRDYLLTGEKSFLTIYFQANKKLASTLSKLEDELEDEEQIARLSRIKPLVNQNLADLAELVSSNLEIDSTALVKQFSVQGKTLNNLRTLIEEMSTREAKLVADDQKQVNYERQRNINLTIISALAGILGTLASAWVFSRTIVKRVQLIRDSAAHLARGEALALPSISQDELGQLAHELDQAAQLLTNSMYEANLAKLQAQEANAEKSIFLSRTSHELRTPLNAILGFAHLLETDLTDIKQKESLSMISAAGKHLLKLIDQVLDIARIESGDMQIDIQACDISALLDEATHFMHPLAKARDIQIKTYYPPHLTIATDRQRLLQIVLNLISNALKYGPAHAKVYVQAYIKDDKVIIEVADEGKGIPKSMHHRVFTPFERLGAENTKVEGVGLGLALSNQMMAALGGEIHIASDKSLFQLTLPYKQLAETPEPAIDAPSTLNSISLRHQAKILYVEDNPSNRALIEAIIARNANFHLYAVSTIQEARSFLVKSTPDIALIDLNLPDGSGVNLVEHIQNNAHHAHIPILILSADATPASIGRLKRMGVYEYFTKPLDIAAFNQTLNKLLNSIEKK</sequence>
<dbReference type="Gene3D" id="6.10.340.10">
    <property type="match status" value="1"/>
</dbReference>
<keyword evidence="4 7" id="KW-0597">Phosphoprotein</keyword>
<evidence type="ECO:0000313" key="13">
    <source>
        <dbReference type="EMBL" id="TFW70691.1"/>
    </source>
</evidence>
<accession>A0A4Y9VPZ2</accession>